<dbReference type="PANTHER" id="PTHR35276:SF1">
    <property type="entry name" value="TRNA (MNM(5)S(2)U34)-METHYLTRANSFERASE, CHLOROPLASTIC"/>
    <property type="match status" value="1"/>
</dbReference>
<reference evidence="1 2" key="1">
    <citation type="submission" date="2016-10" db="EMBL/GenBank/DDBJ databases">
        <authorList>
            <person name="de Groot N.N."/>
        </authorList>
    </citation>
    <scope>NUCLEOTIDE SEQUENCE [LARGE SCALE GENOMIC DNA]</scope>
    <source>
        <strain evidence="1 2">DSM 15123</strain>
    </source>
</reference>
<dbReference type="InterPro" id="IPR029063">
    <property type="entry name" value="SAM-dependent_MTases_sf"/>
</dbReference>
<dbReference type="STRING" id="1121117.SAMN02745977_02087"/>
<dbReference type="GO" id="GO:0008168">
    <property type="term" value="F:methyltransferase activity"/>
    <property type="evidence" value="ECO:0007669"/>
    <property type="project" value="UniProtKB-KW"/>
</dbReference>
<dbReference type="Pfam" id="PF06962">
    <property type="entry name" value="rRNA_methylase"/>
    <property type="match status" value="1"/>
</dbReference>
<evidence type="ECO:0000313" key="1">
    <source>
        <dbReference type="EMBL" id="SEN81225.1"/>
    </source>
</evidence>
<dbReference type="Gene3D" id="3.40.50.150">
    <property type="entry name" value="Vaccinia Virus protein VP39"/>
    <property type="match status" value="1"/>
</dbReference>
<evidence type="ECO:0000313" key="2">
    <source>
        <dbReference type="Proteomes" id="UP000199531"/>
    </source>
</evidence>
<sequence length="207" mass="22494">MRPALTRHLTDIVPFAHALLQHVLQPGDVAIDATAGNGYDTLLLAQWVGDGGRIYAFDVQAQAIEATRERLQAHGLADRVSVIHAGHETVLQHVTQPVQAAVFNLGYLPRSDKQITTQADSTIAALQGIWQLLRPHGVIVLVVYHGHAGGKQERSAVEDYVCGLDPAAVRVVRYALANVPNDPPYVLALEKLEPFRSDSSGRTSDMQ</sequence>
<dbReference type="GO" id="GO:0032259">
    <property type="term" value="P:methylation"/>
    <property type="evidence" value="ECO:0007669"/>
    <property type="project" value="UniProtKB-KW"/>
</dbReference>
<dbReference type="InterPro" id="IPR010719">
    <property type="entry name" value="MnmM_MeTrfase"/>
</dbReference>
<dbReference type="Proteomes" id="UP000199531">
    <property type="component" value="Unassembled WGS sequence"/>
</dbReference>
<organism evidence="1 2">
    <name type="scientific">Brachymonas denitrificans DSM 15123</name>
    <dbReference type="NCBI Taxonomy" id="1121117"/>
    <lineage>
        <taxon>Bacteria</taxon>
        <taxon>Pseudomonadati</taxon>
        <taxon>Pseudomonadota</taxon>
        <taxon>Betaproteobacteria</taxon>
        <taxon>Burkholderiales</taxon>
        <taxon>Comamonadaceae</taxon>
        <taxon>Brachymonas</taxon>
    </lineage>
</organism>
<keyword evidence="1" id="KW-0489">Methyltransferase</keyword>
<keyword evidence="2" id="KW-1185">Reference proteome</keyword>
<accession>A0A1H8JKZ7</accession>
<dbReference type="RefSeq" id="WP_091817576.1">
    <property type="nucleotide sequence ID" value="NZ_FOCW01000007.1"/>
</dbReference>
<dbReference type="PANTHER" id="PTHR35276">
    <property type="entry name" value="S-ADENOSYL-L-METHIONINE-DEPENDENT METHYLTRANSFERASES SUPERFAMILY PROTEIN"/>
    <property type="match status" value="1"/>
</dbReference>
<dbReference type="AlphaFoldDB" id="A0A1H8JKZ7"/>
<dbReference type="SUPFAM" id="SSF53335">
    <property type="entry name" value="S-adenosyl-L-methionine-dependent methyltransferases"/>
    <property type="match status" value="1"/>
</dbReference>
<protein>
    <submittedName>
        <fullName evidence="1">Putative rRNA methylase</fullName>
    </submittedName>
</protein>
<dbReference type="CDD" id="cd02440">
    <property type="entry name" value="AdoMet_MTases"/>
    <property type="match status" value="1"/>
</dbReference>
<name>A0A1H8JKZ7_9BURK</name>
<dbReference type="EMBL" id="FOCW01000007">
    <property type="protein sequence ID" value="SEN81225.1"/>
    <property type="molecule type" value="Genomic_DNA"/>
</dbReference>
<proteinExistence type="predicted"/>
<gene>
    <name evidence="1" type="ORF">SAMN02745977_02087</name>
</gene>
<keyword evidence="1" id="KW-0808">Transferase</keyword>
<dbReference type="OrthoDB" id="2529130at2"/>